<dbReference type="OrthoDB" id="5396775at2"/>
<dbReference type="InterPro" id="IPR016772">
    <property type="entry name" value="UCP020408"/>
</dbReference>
<dbReference type="Pfam" id="PF10087">
    <property type="entry name" value="DUF2325"/>
    <property type="match status" value="1"/>
</dbReference>
<dbReference type="EMBL" id="SMGG01000003">
    <property type="protein sequence ID" value="TCK62280.1"/>
    <property type="molecule type" value="Genomic_DNA"/>
</dbReference>
<dbReference type="RefSeq" id="WP_132872226.1">
    <property type="nucleotide sequence ID" value="NZ_JAJUHT010000010.1"/>
</dbReference>
<accession>A0A4R1KDY6</accession>
<dbReference type="Proteomes" id="UP000294614">
    <property type="component" value="Unassembled WGS sequence"/>
</dbReference>
<evidence type="ECO:0000313" key="2">
    <source>
        <dbReference type="EMBL" id="TCK62280.1"/>
    </source>
</evidence>
<gene>
    <name evidence="2" type="ORF">C8D98_0802</name>
</gene>
<protein>
    <submittedName>
        <fullName evidence="2">Uncharacterized protein DUF2325</fullName>
    </submittedName>
</protein>
<keyword evidence="3" id="KW-1185">Reference proteome</keyword>
<evidence type="ECO:0000256" key="1">
    <source>
        <dbReference type="ARBA" id="ARBA00007189"/>
    </source>
</evidence>
<comment type="similarity">
    <text evidence="1">Belongs to the UPF0751 family.</text>
</comment>
<evidence type="ECO:0000313" key="3">
    <source>
        <dbReference type="Proteomes" id="UP000294614"/>
    </source>
</evidence>
<proteinExistence type="inferred from homology"/>
<dbReference type="AlphaFoldDB" id="A0A4R1KDY6"/>
<sequence length="111" mass="12529">MKVCIIGGLQRRENEYLSACKQMGYKAKVFNEMNSSFENSIKCTNCVVFLTTLSSHNMINKAKNICRRHDIPFICTDKTSPESVSGMIREAMECKENCKGCLLHAEGRKAN</sequence>
<reference evidence="2 3" key="1">
    <citation type="submission" date="2019-03" db="EMBL/GenBank/DDBJ databases">
        <title>Genomic Encyclopedia of Type Strains, Phase IV (KMG-IV): sequencing the most valuable type-strain genomes for metagenomic binning, comparative biology and taxonomic classification.</title>
        <authorList>
            <person name="Goeker M."/>
        </authorList>
    </citation>
    <scope>NUCLEOTIDE SEQUENCE [LARGE SCALE GENOMIC DNA]</scope>
    <source>
        <strain evidence="2 3">DSM 24984</strain>
    </source>
</reference>
<name>A0A4R1KDY6_9BACT</name>
<organism evidence="2 3">
    <name type="scientific">Seleniivibrio woodruffii</name>
    <dbReference type="NCBI Taxonomy" id="1078050"/>
    <lineage>
        <taxon>Bacteria</taxon>
        <taxon>Pseudomonadati</taxon>
        <taxon>Deferribacterota</taxon>
        <taxon>Deferribacteres</taxon>
        <taxon>Deferribacterales</taxon>
        <taxon>Geovibrionaceae</taxon>
        <taxon>Seleniivibrio</taxon>
    </lineage>
</organism>
<comment type="caution">
    <text evidence="2">The sequence shown here is derived from an EMBL/GenBank/DDBJ whole genome shotgun (WGS) entry which is preliminary data.</text>
</comment>